<keyword evidence="1 4" id="KW-0560">Oxidoreductase</keyword>
<dbReference type="GO" id="GO:0003677">
    <property type="term" value="F:DNA binding"/>
    <property type="evidence" value="ECO:0007669"/>
    <property type="project" value="TreeGrafter"/>
</dbReference>
<evidence type="ECO:0000313" key="5">
    <source>
        <dbReference type="Proteomes" id="UP000193061"/>
    </source>
</evidence>
<sequence length="287" mass="29982">MSDISVIGLGAMGSALARTLIKNGYIVTVWNRSKDKIGPLVSEGAIAAGSASEAIDASLATIICIKSHDQTLELLQTCKTSLNGKTIIELSTGGASEADALTQFIAAQGGSWLVGIINSYPTAIGGKDTVLTVVGEPALWEKWQPHITALGGGSIHVGTNASMLAALFAALFTTRQGFMFGMLYGALVCQKAGIPLDNFAKLIPVSMGVLPSYHQYFADTAPTGNFDNPPATMATYTAALDDALKTFDEVGAPNELPKLFSDAAHKGMDAGLEDKALTALVELFNRN</sequence>
<dbReference type="AlphaFoldDB" id="A0A1X6YTX6"/>
<dbReference type="Proteomes" id="UP000193061">
    <property type="component" value="Unassembled WGS sequence"/>
</dbReference>
<dbReference type="InterPro" id="IPR015815">
    <property type="entry name" value="HIBADH-related"/>
</dbReference>
<dbReference type="InterPro" id="IPR036291">
    <property type="entry name" value="NAD(P)-bd_dom_sf"/>
</dbReference>
<organism evidence="4 5">
    <name type="scientific">Roseovarius albus</name>
    <dbReference type="NCBI Taxonomy" id="1247867"/>
    <lineage>
        <taxon>Bacteria</taxon>
        <taxon>Pseudomonadati</taxon>
        <taxon>Pseudomonadota</taxon>
        <taxon>Alphaproteobacteria</taxon>
        <taxon>Rhodobacterales</taxon>
        <taxon>Roseobacteraceae</taxon>
        <taxon>Roseovarius</taxon>
    </lineage>
</organism>
<dbReference type="PANTHER" id="PTHR43580">
    <property type="entry name" value="OXIDOREDUCTASE GLYR1-RELATED"/>
    <property type="match status" value="1"/>
</dbReference>
<dbReference type="Pfam" id="PF21761">
    <property type="entry name" value="RedAm-like_C"/>
    <property type="match status" value="1"/>
</dbReference>
<dbReference type="SUPFAM" id="SSF51735">
    <property type="entry name" value="NAD(P)-binding Rossmann-fold domains"/>
    <property type="match status" value="1"/>
</dbReference>
<reference evidence="4 5" key="1">
    <citation type="submission" date="2017-03" db="EMBL/GenBank/DDBJ databases">
        <authorList>
            <person name="Afonso C.L."/>
            <person name="Miller P.J."/>
            <person name="Scott M.A."/>
            <person name="Spackman E."/>
            <person name="Goraichik I."/>
            <person name="Dimitrov K.M."/>
            <person name="Suarez D.L."/>
            <person name="Swayne D.E."/>
        </authorList>
    </citation>
    <scope>NUCLEOTIDE SEQUENCE [LARGE SCALE GENOMIC DNA]</scope>
    <source>
        <strain evidence="4 5">CECT 7450</strain>
    </source>
</reference>
<dbReference type="OrthoDB" id="5524287at2"/>
<dbReference type="Pfam" id="PF03446">
    <property type="entry name" value="NAD_binding_2"/>
    <property type="match status" value="1"/>
</dbReference>
<dbReference type="InterPro" id="IPR013328">
    <property type="entry name" value="6PGD_dom2"/>
</dbReference>
<dbReference type="InterPro" id="IPR006115">
    <property type="entry name" value="6PGDH_NADP-bd"/>
</dbReference>
<dbReference type="Gene3D" id="3.40.50.720">
    <property type="entry name" value="NAD(P)-binding Rossmann-like Domain"/>
    <property type="match status" value="1"/>
</dbReference>
<evidence type="ECO:0000313" key="4">
    <source>
        <dbReference type="EMBL" id="SLN30565.1"/>
    </source>
</evidence>
<dbReference type="PIRSF" id="PIRSF000103">
    <property type="entry name" value="HIBADH"/>
    <property type="match status" value="1"/>
</dbReference>
<dbReference type="EC" id="1.1.1.60" evidence="4"/>
<dbReference type="GO" id="GO:0000785">
    <property type="term" value="C:chromatin"/>
    <property type="evidence" value="ECO:0007669"/>
    <property type="project" value="TreeGrafter"/>
</dbReference>
<feature type="domain" description="6-phosphogluconate dehydrogenase NADP-binding" evidence="2">
    <location>
        <begin position="3"/>
        <end position="156"/>
    </location>
</feature>
<dbReference type="EMBL" id="FWFX01000003">
    <property type="protein sequence ID" value="SLN30565.1"/>
    <property type="molecule type" value="Genomic_DNA"/>
</dbReference>
<dbReference type="PANTHER" id="PTHR43580:SF2">
    <property type="entry name" value="CYTOKINE-LIKE NUCLEAR FACTOR N-PAC"/>
    <property type="match status" value="1"/>
</dbReference>
<dbReference type="RefSeq" id="WP_085804883.1">
    <property type="nucleotide sequence ID" value="NZ_FWFX01000003.1"/>
</dbReference>
<evidence type="ECO:0000259" key="3">
    <source>
        <dbReference type="Pfam" id="PF21761"/>
    </source>
</evidence>
<proteinExistence type="predicted"/>
<accession>A0A1X6YTX6</accession>
<protein>
    <submittedName>
        <fullName evidence="4">2-hydroxy-3-oxopropionate reductase</fullName>
        <ecNumber evidence="4">1.1.1.60</ecNumber>
    </submittedName>
</protein>
<dbReference type="Gene3D" id="1.10.1040.10">
    <property type="entry name" value="N-(1-d-carboxylethyl)-l-norvaline Dehydrogenase, domain 2"/>
    <property type="match status" value="1"/>
</dbReference>
<dbReference type="GO" id="GO:0008679">
    <property type="term" value="F:2-hydroxy-3-oxopropionate reductase activity"/>
    <property type="evidence" value="ECO:0007669"/>
    <property type="project" value="UniProtKB-EC"/>
</dbReference>
<evidence type="ECO:0000256" key="1">
    <source>
        <dbReference type="ARBA" id="ARBA00023002"/>
    </source>
</evidence>
<dbReference type="GO" id="GO:0050661">
    <property type="term" value="F:NADP binding"/>
    <property type="evidence" value="ECO:0007669"/>
    <property type="project" value="InterPro"/>
</dbReference>
<feature type="domain" description="NADPH-dependent reductive aminase-like C-terminal" evidence="3">
    <location>
        <begin position="170"/>
        <end position="285"/>
    </location>
</feature>
<dbReference type="GO" id="GO:0140673">
    <property type="term" value="P:transcription elongation-coupled chromatin remodeling"/>
    <property type="evidence" value="ECO:0007669"/>
    <property type="project" value="TreeGrafter"/>
</dbReference>
<dbReference type="GO" id="GO:0031491">
    <property type="term" value="F:nucleosome binding"/>
    <property type="evidence" value="ECO:0007669"/>
    <property type="project" value="TreeGrafter"/>
</dbReference>
<gene>
    <name evidence="4" type="primary">glxR</name>
    <name evidence="4" type="ORF">ROA7450_01335</name>
</gene>
<dbReference type="InterPro" id="IPR051265">
    <property type="entry name" value="HIBADH-related_NP60_sf"/>
</dbReference>
<keyword evidence="5" id="KW-1185">Reference proteome</keyword>
<dbReference type="InterPro" id="IPR048666">
    <property type="entry name" value="RedAm-like_C"/>
</dbReference>
<name>A0A1X6YTX6_9RHOB</name>
<evidence type="ECO:0000259" key="2">
    <source>
        <dbReference type="Pfam" id="PF03446"/>
    </source>
</evidence>